<proteinExistence type="predicted"/>
<protein>
    <submittedName>
        <fullName evidence="1">Uncharacterized protein</fullName>
    </submittedName>
</protein>
<dbReference type="Proteomes" id="UP000828390">
    <property type="component" value="Unassembled WGS sequence"/>
</dbReference>
<sequence>MPGKFAAISSRLAARMVLEYVVFTVQPVDFRKQTRPTAVCSILLSMILYNRHFMCTHLVQSEYHLP</sequence>
<comment type="caution">
    <text evidence="1">The sequence shown here is derived from an EMBL/GenBank/DDBJ whole genome shotgun (WGS) entry which is preliminary data.</text>
</comment>
<dbReference type="EMBL" id="JAIWYP010000002">
    <property type="protein sequence ID" value="KAH3861524.1"/>
    <property type="molecule type" value="Genomic_DNA"/>
</dbReference>
<organism evidence="1 2">
    <name type="scientific">Dreissena polymorpha</name>
    <name type="common">Zebra mussel</name>
    <name type="synonym">Mytilus polymorpha</name>
    <dbReference type="NCBI Taxonomy" id="45954"/>
    <lineage>
        <taxon>Eukaryota</taxon>
        <taxon>Metazoa</taxon>
        <taxon>Spiralia</taxon>
        <taxon>Lophotrochozoa</taxon>
        <taxon>Mollusca</taxon>
        <taxon>Bivalvia</taxon>
        <taxon>Autobranchia</taxon>
        <taxon>Heteroconchia</taxon>
        <taxon>Euheterodonta</taxon>
        <taxon>Imparidentia</taxon>
        <taxon>Neoheterodontei</taxon>
        <taxon>Myida</taxon>
        <taxon>Dreissenoidea</taxon>
        <taxon>Dreissenidae</taxon>
        <taxon>Dreissena</taxon>
    </lineage>
</organism>
<reference evidence="1" key="2">
    <citation type="submission" date="2020-11" db="EMBL/GenBank/DDBJ databases">
        <authorList>
            <person name="McCartney M.A."/>
            <person name="Auch B."/>
            <person name="Kono T."/>
            <person name="Mallez S."/>
            <person name="Becker A."/>
            <person name="Gohl D.M."/>
            <person name="Silverstein K.A.T."/>
            <person name="Koren S."/>
            <person name="Bechman K.B."/>
            <person name="Herman A."/>
            <person name="Abrahante J.E."/>
            <person name="Garbe J."/>
        </authorList>
    </citation>
    <scope>NUCLEOTIDE SEQUENCE</scope>
    <source>
        <strain evidence="1">Duluth1</strain>
        <tissue evidence="1">Whole animal</tissue>
    </source>
</reference>
<gene>
    <name evidence="1" type="ORF">DPMN_024456</name>
</gene>
<name>A0A9D4RAX8_DREPO</name>
<reference evidence="1" key="1">
    <citation type="journal article" date="2019" name="bioRxiv">
        <title>The Genome of the Zebra Mussel, Dreissena polymorpha: A Resource for Invasive Species Research.</title>
        <authorList>
            <person name="McCartney M.A."/>
            <person name="Auch B."/>
            <person name="Kono T."/>
            <person name="Mallez S."/>
            <person name="Zhang Y."/>
            <person name="Obille A."/>
            <person name="Becker A."/>
            <person name="Abrahante J.E."/>
            <person name="Garbe J."/>
            <person name="Badalamenti J.P."/>
            <person name="Herman A."/>
            <person name="Mangelson H."/>
            <person name="Liachko I."/>
            <person name="Sullivan S."/>
            <person name="Sone E.D."/>
            <person name="Koren S."/>
            <person name="Silverstein K.A.T."/>
            <person name="Beckman K.B."/>
            <person name="Gohl D.M."/>
        </authorList>
    </citation>
    <scope>NUCLEOTIDE SEQUENCE</scope>
    <source>
        <strain evidence="1">Duluth1</strain>
        <tissue evidence="1">Whole animal</tissue>
    </source>
</reference>
<accession>A0A9D4RAX8</accession>
<keyword evidence="2" id="KW-1185">Reference proteome</keyword>
<evidence type="ECO:0000313" key="2">
    <source>
        <dbReference type="Proteomes" id="UP000828390"/>
    </source>
</evidence>
<dbReference type="AlphaFoldDB" id="A0A9D4RAX8"/>
<evidence type="ECO:0000313" key="1">
    <source>
        <dbReference type="EMBL" id="KAH3861524.1"/>
    </source>
</evidence>